<comment type="caution">
    <text evidence="1">The sequence shown here is derived from an EMBL/GenBank/DDBJ whole genome shotgun (WGS) entry which is preliminary data.</text>
</comment>
<gene>
    <name evidence="1" type="ORF">HID58_087615</name>
</gene>
<organism evidence="1 2">
    <name type="scientific">Brassica napus</name>
    <name type="common">Rape</name>
    <dbReference type="NCBI Taxonomy" id="3708"/>
    <lineage>
        <taxon>Eukaryota</taxon>
        <taxon>Viridiplantae</taxon>
        <taxon>Streptophyta</taxon>
        <taxon>Embryophyta</taxon>
        <taxon>Tracheophyta</taxon>
        <taxon>Spermatophyta</taxon>
        <taxon>Magnoliopsida</taxon>
        <taxon>eudicotyledons</taxon>
        <taxon>Gunneridae</taxon>
        <taxon>Pentapetalae</taxon>
        <taxon>rosids</taxon>
        <taxon>malvids</taxon>
        <taxon>Brassicales</taxon>
        <taxon>Brassicaceae</taxon>
        <taxon>Brassiceae</taxon>
        <taxon>Brassica</taxon>
    </lineage>
</organism>
<dbReference type="Proteomes" id="UP000824890">
    <property type="component" value="Unassembled WGS sequence"/>
</dbReference>
<evidence type="ECO:0000313" key="2">
    <source>
        <dbReference type="Proteomes" id="UP000824890"/>
    </source>
</evidence>
<accession>A0ABQ7XTT3</accession>
<name>A0ABQ7XTT3_BRANA</name>
<protein>
    <submittedName>
        <fullName evidence="1">Uncharacterized protein</fullName>
    </submittedName>
</protein>
<sequence>MILVFNFGFMFNSLSDTIILDILLCRNLGVLELKPLLVLYVVQIRSLFVKVRVYLSLRLCHESDASEKAKEKEFHVIDLSGGGEESDNGQRICRICHFGSDQTPDRVSGKSVSVDLIEIGSKRKNELGLPIFIALKLALNVPVRLTAEEWSEIRDTTTGEGRRRGSGQSCCIFMCHLRSIGVSSGLSALLRSIGVTSDQSALLRLIVSPPVNRLSFLSTYTFCFGLCVLRLTHSVSLGAAFSSPTSSKYSFEFSGGGGGGKGRRFVKRKTYFAQP</sequence>
<keyword evidence="2" id="KW-1185">Reference proteome</keyword>
<evidence type="ECO:0000313" key="1">
    <source>
        <dbReference type="EMBL" id="KAH0859354.1"/>
    </source>
</evidence>
<dbReference type="EMBL" id="JAGKQM010000019">
    <property type="protein sequence ID" value="KAH0859354.1"/>
    <property type="molecule type" value="Genomic_DNA"/>
</dbReference>
<proteinExistence type="predicted"/>
<reference evidence="1 2" key="1">
    <citation type="submission" date="2021-05" db="EMBL/GenBank/DDBJ databases">
        <title>Genome Assembly of Synthetic Allotetraploid Brassica napus Reveals Homoeologous Exchanges between Subgenomes.</title>
        <authorList>
            <person name="Davis J.T."/>
        </authorList>
    </citation>
    <scope>NUCLEOTIDE SEQUENCE [LARGE SCALE GENOMIC DNA]</scope>
    <source>
        <strain evidence="2">cv. Da-Ae</strain>
        <tissue evidence="1">Seedling</tissue>
    </source>
</reference>